<comment type="subcellular location">
    <subcellularLocation>
        <location evidence="1">Secreted</location>
    </subcellularLocation>
</comment>
<reference evidence="6 7" key="1">
    <citation type="submission" date="2017-11" db="EMBL/GenBank/DDBJ databases">
        <title>Draft genome sequence of environmental isolate Aeromonas cavernicola sp. nov. MDC 2508.</title>
        <authorList>
            <person name="Colston S.M."/>
            <person name="Navarro A."/>
            <person name="Martinez-Murcia A.J."/>
            <person name="Graf J."/>
        </authorList>
    </citation>
    <scope>NUCLEOTIDE SEQUENCE [LARGE SCALE GENOMIC DNA]</scope>
    <source>
        <strain evidence="6 7">MDC 2508</strain>
    </source>
</reference>
<keyword evidence="3" id="KW-0964">Secreted</keyword>
<dbReference type="InterPro" id="IPR036708">
    <property type="entry name" value="BipD-like_sf"/>
</dbReference>
<protein>
    <submittedName>
        <fullName evidence="6">IpaD/SipD/SspD family type III secretion system needle tip protein</fullName>
    </submittedName>
</protein>
<dbReference type="Proteomes" id="UP000235861">
    <property type="component" value="Unassembled WGS sequence"/>
</dbReference>
<sequence length="355" mass="38774">MLPLRTLSMDINNSTTLRPLPLSSSPSLPQEINVEKTVTGSATITNVQNKSVDVVILDNALKKSEALINTLQVAAYQNEQKSDRLLAAQQFESSLQGIVNSRVTLALEQKISLQSEVDNALHQALPNPQTLFEPIAAQRTTISDKELWEKIAHAIGQIGEEYLEVYENVVGKYTEFYTDFSDILSQMGGWISPGGTDGNKVKLNVDALVYALKTLTSKYTLPNQNAVLFPSQSEGSGITGVSDRKVAEQWAKELGLPDSCVKQVNGKYVVVVDLLPINAMIRDTSALGKGVVDIDNAKFQAWQAGFKAQEENLKNTLQTLTQKYSSANSLYDNLVKVLSSTISSCLETAKSFLQG</sequence>
<dbReference type="NCBIfam" id="TIGR02553">
    <property type="entry name" value="SipD_IpaD_SspD"/>
    <property type="match status" value="1"/>
</dbReference>
<evidence type="ECO:0000313" key="7">
    <source>
        <dbReference type="Proteomes" id="UP000235861"/>
    </source>
</evidence>
<dbReference type="SUPFAM" id="SSF140693">
    <property type="entry name" value="IpaD-like"/>
    <property type="match status" value="1"/>
</dbReference>
<keyword evidence="4" id="KW-0843">Virulence</keyword>
<evidence type="ECO:0000256" key="2">
    <source>
        <dbReference type="ARBA" id="ARBA00007741"/>
    </source>
</evidence>
<evidence type="ECO:0000313" key="6">
    <source>
        <dbReference type="EMBL" id="PJG60479.1"/>
    </source>
</evidence>
<accession>A0A2H9U915</accession>
<evidence type="ECO:0000256" key="4">
    <source>
        <dbReference type="ARBA" id="ARBA00023026"/>
    </source>
</evidence>
<keyword evidence="5" id="KW-0175">Coiled coil</keyword>
<dbReference type="AlphaFoldDB" id="A0A2H9U915"/>
<evidence type="ECO:0000256" key="5">
    <source>
        <dbReference type="ARBA" id="ARBA00023054"/>
    </source>
</evidence>
<comment type="similarity">
    <text evidence="2">Belongs to the invasin protein D family.</text>
</comment>
<name>A0A2H9U915_9GAMM</name>
<comment type="caution">
    <text evidence="6">The sequence shown here is derived from an EMBL/GenBank/DDBJ whole genome shotgun (WGS) entry which is preliminary data.</text>
</comment>
<evidence type="ECO:0000256" key="3">
    <source>
        <dbReference type="ARBA" id="ARBA00022525"/>
    </source>
</evidence>
<dbReference type="Pfam" id="PF06511">
    <property type="entry name" value="T3SS_TC"/>
    <property type="match status" value="1"/>
</dbReference>
<gene>
    <name evidence="6" type="ORF">CUC53_01710</name>
</gene>
<evidence type="ECO:0000256" key="1">
    <source>
        <dbReference type="ARBA" id="ARBA00004613"/>
    </source>
</evidence>
<dbReference type="InterPro" id="IPR009483">
    <property type="entry name" value="IpaD/BipD/SipD"/>
</dbReference>
<dbReference type="EMBL" id="PGGC01000011">
    <property type="protein sequence ID" value="PJG60479.1"/>
    <property type="molecule type" value="Genomic_DNA"/>
</dbReference>
<dbReference type="GO" id="GO:0005576">
    <property type="term" value="C:extracellular region"/>
    <property type="evidence" value="ECO:0007669"/>
    <property type="project" value="UniProtKB-SubCell"/>
</dbReference>
<keyword evidence="7" id="KW-1185">Reference proteome</keyword>
<dbReference type="Gene3D" id="1.20.1710.10">
    <property type="entry name" value="IpaD-like"/>
    <property type="match status" value="1"/>
</dbReference>
<proteinExistence type="inferred from homology"/>
<organism evidence="6 7">
    <name type="scientific">Aeromonas cavernicola</name>
    <dbReference type="NCBI Taxonomy" id="1006623"/>
    <lineage>
        <taxon>Bacteria</taxon>
        <taxon>Pseudomonadati</taxon>
        <taxon>Pseudomonadota</taxon>
        <taxon>Gammaproteobacteria</taxon>
        <taxon>Aeromonadales</taxon>
        <taxon>Aeromonadaceae</taxon>
        <taxon>Aeromonas</taxon>
    </lineage>
</organism>